<feature type="region of interest" description="Disordered" evidence="7">
    <location>
        <begin position="33"/>
        <end position="60"/>
    </location>
</feature>
<dbReference type="GO" id="GO:0008017">
    <property type="term" value="F:microtubule binding"/>
    <property type="evidence" value="ECO:0007669"/>
    <property type="project" value="InterPro"/>
</dbReference>
<dbReference type="Gene3D" id="1.10.150.320">
    <property type="entry name" value="Photosystem II 12 kDa extrinsic protein"/>
    <property type="match status" value="1"/>
</dbReference>
<feature type="compositionally biased region" description="Low complexity" evidence="7">
    <location>
        <begin position="464"/>
        <end position="489"/>
    </location>
</feature>
<feature type="domain" description="Kinesin motor" evidence="8">
    <location>
        <begin position="18"/>
        <end position="343"/>
    </location>
</feature>
<keyword evidence="3 5" id="KW-0067">ATP-binding</keyword>
<sequence length="714" mass="78023">MGMSTTTKRNASTTRSMQVNVVVRVRPVLPHERQQARSLQVEKTGQGKTKGNVLTMSSPSDESHTFVFEKCYDEATPQRLLFQREIQPAIAKVLEGINTTVFAYGATGTGKTFTMEGSKRNLGMIPRAVKRLFEVAEEQKRLFQLEMSYLEIYNDRVLDLFVSKQQQTDLPIRQQPDGTIAVQGLSRKRITTLHEFEELYDRGNTNRKRAPTEMNAESSRSHSILMIQARAQDTKGSQVCFGKLHLIDLAGSEDNRRTGNTGTRLTESGKINMSLFVLGKVIMALNSGDIQRIPFRDSKLTRLLQDSLGGSSHAVMICNIAPTAGMYQESLHTLNYASKAKGIVNQVVVNRPTPQPAKKPTSVVEQKKTTSATKANTNTSAAVNATTPGSRLQRPVLSSSASKTDTTTALASKKTSLSPAQRTVSPSTAMENRLAAWKQSRAEARGSLDKRQSVSSAPSIGIKRPASSALSLPRPAATSSSLSTLPKSASSRQLLVGGALRVIAQETNGNTPLSKKPRPSVAPSPLTPAGRTSVSPKPTLSATKRTPVMKSPVHGKENTPPVNVNSATVDIITDLSPVELAKKLIGVAIDLEKKRRYSSAFCVFKRAYHVLPEENPKLVERLKALEAECPSAPSQVPSQQLATAVYMQVVLEADLLDVLNHGARSELTELPSIGDKRAEKIMASRPFTQLSDLRHVHGMTEKILDKLRIHHLHW</sequence>
<feature type="compositionally biased region" description="Basic and acidic residues" evidence="7">
    <location>
        <begin position="440"/>
        <end position="452"/>
    </location>
</feature>
<dbReference type="GO" id="GO:0005524">
    <property type="term" value="F:ATP binding"/>
    <property type="evidence" value="ECO:0007669"/>
    <property type="project" value="UniProtKB-UniRule"/>
</dbReference>
<dbReference type="Proteomes" id="UP000794436">
    <property type="component" value="Unassembled WGS sequence"/>
</dbReference>
<feature type="region of interest" description="Disordered" evidence="7">
    <location>
        <begin position="507"/>
        <end position="561"/>
    </location>
</feature>
<comment type="similarity">
    <text evidence="5 6">Belongs to the TRAFAC class myosin-kinesin ATPase superfamily. Kinesin family.</text>
</comment>
<dbReference type="InterPro" id="IPR019821">
    <property type="entry name" value="Kinesin_motor_CS"/>
</dbReference>
<dbReference type="Pfam" id="PF00225">
    <property type="entry name" value="Kinesin"/>
    <property type="match status" value="1"/>
</dbReference>
<feature type="compositionally biased region" description="Low complexity" evidence="7">
    <location>
        <begin position="369"/>
        <end position="387"/>
    </location>
</feature>
<dbReference type="InterPro" id="IPR036961">
    <property type="entry name" value="Kinesin_motor_dom_sf"/>
</dbReference>
<dbReference type="SMART" id="SM00129">
    <property type="entry name" value="KISc"/>
    <property type="match status" value="1"/>
</dbReference>
<keyword evidence="4 5" id="KW-0505">Motor protein</keyword>
<feature type="compositionally biased region" description="Polar residues" evidence="7">
    <location>
        <begin position="36"/>
        <end position="60"/>
    </location>
</feature>
<reference evidence="9" key="1">
    <citation type="submission" date="2019-03" db="EMBL/GenBank/DDBJ databases">
        <title>Long read genome sequence of the mycoparasitic Pythium oligandrum ATCC 38472 isolated from sugarbeet rhizosphere.</title>
        <authorList>
            <person name="Gaulin E."/>
        </authorList>
    </citation>
    <scope>NUCLEOTIDE SEQUENCE</scope>
    <source>
        <strain evidence="9">ATCC 38472_TT</strain>
    </source>
</reference>
<dbReference type="GO" id="GO:0003777">
    <property type="term" value="F:microtubule motor activity"/>
    <property type="evidence" value="ECO:0007669"/>
    <property type="project" value="InterPro"/>
</dbReference>
<dbReference type="PRINTS" id="PR00380">
    <property type="entry name" value="KINESINHEAVY"/>
</dbReference>
<name>A0A8K1FJT8_PYTOL</name>
<dbReference type="InterPro" id="IPR027640">
    <property type="entry name" value="Kinesin-like_fam"/>
</dbReference>
<feature type="region of interest" description="Disordered" evidence="7">
    <location>
        <begin position="351"/>
        <end position="489"/>
    </location>
</feature>
<dbReference type="Pfam" id="PF12836">
    <property type="entry name" value="HHH_3"/>
    <property type="match status" value="1"/>
</dbReference>
<dbReference type="GO" id="GO:0007018">
    <property type="term" value="P:microtubule-based movement"/>
    <property type="evidence" value="ECO:0007669"/>
    <property type="project" value="InterPro"/>
</dbReference>
<evidence type="ECO:0000256" key="6">
    <source>
        <dbReference type="RuleBase" id="RU000394"/>
    </source>
</evidence>
<feature type="compositionally biased region" description="Polar residues" evidence="7">
    <location>
        <begin position="419"/>
        <end position="430"/>
    </location>
</feature>
<dbReference type="CDD" id="cd00106">
    <property type="entry name" value="KISc"/>
    <property type="match status" value="1"/>
</dbReference>
<dbReference type="OrthoDB" id="3176171at2759"/>
<dbReference type="GO" id="GO:0005875">
    <property type="term" value="C:microtubule associated complex"/>
    <property type="evidence" value="ECO:0007669"/>
    <property type="project" value="TreeGrafter"/>
</dbReference>
<evidence type="ECO:0000256" key="3">
    <source>
        <dbReference type="ARBA" id="ARBA00022840"/>
    </source>
</evidence>
<evidence type="ECO:0000256" key="5">
    <source>
        <dbReference type="PROSITE-ProRule" id="PRU00283"/>
    </source>
</evidence>
<accession>A0A8K1FJT8</accession>
<dbReference type="GO" id="GO:0005874">
    <property type="term" value="C:microtubule"/>
    <property type="evidence" value="ECO:0007669"/>
    <property type="project" value="UniProtKB-KW"/>
</dbReference>
<feature type="binding site" evidence="5">
    <location>
        <begin position="105"/>
        <end position="112"/>
    </location>
    <ligand>
        <name>ATP</name>
        <dbReference type="ChEBI" id="CHEBI:30616"/>
    </ligand>
</feature>
<feature type="compositionally biased region" description="Low complexity" evidence="7">
    <location>
        <begin position="397"/>
        <end position="418"/>
    </location>
</feature>
<keyword evidence="2 5" id="KW-0547">Nucleotide-binding</keyword>
<dbReference type="Gene3D" id="3.40.850.10">
    <property type="entry name" value="Kinesin motor domain"/>
    <property type="match status" value="1"/>
</dbReference>
<dbReference type="InterPro" id="IPR001752">
    <property type="entry name" value="Kinesin_motor_dom"/>
</dbReference>
<comment type="caution">
    <text evidence="9">The sequence shown here is derived from an EMBL/GenBank/DDBJ whole genome shotgun (WGS) entry which is preliminary data.</text>
</comment>
<evidence type="ECO:0000256" key="2">
    <source>
        <dbReference type="ARBA" id="ARBA00022741"/>
    </source>
</evidence>
<evidence type="ECO:0000256" key="1">
    <source>
        <dbReference type="ARBA" id="ARBA00022701"/>
    </source>
</evidence>
<organism evidence="9 10">
    <name type="scientific">Pythium oligandrum</name>
    <name type="common">Mycoparasitic fungus</name>
    <dbReference type="NCBI Taxonomy" id="41045"/>
    <lineage>
        <taxon>Eukaryota</taxon>
        <taxon>Sar</taxon>
        <taxon>Stramenopiles</taxon>
        <taxon>Oomycota</taxon>
        <taxon>Peronosporomycetes</taxon>
        <taxon>Pythiales</taxon>
        <taxon>Pythiaceae</taxon>
        <taxon>Pythium</taxon>
    </lineage>
</organism>
<keyword evidence="1 6" id="KW-0493">Microtubule</keyword>
<feature type="compositionally biased region" description="Polar residues" evidence="7">
    <location>
        <begin position="530"/>
        <end position="544"/>
    </location>
</feature>
<protein>
    <recommendedName>
        <fullName evidence="6">Kinesin-like protein</fullName>
    </recommendedName>
</protein>
<keyword evidence="10" id="KW-1185">Reference proteome</keyword>
<evidence type="ECO:0000256" key="4">
    <source>
        <dbReference type="ARBA" id="ARBA00023175"/>
    </source>
</evidence>
<evidence type="ECO:0000313" key="10">
    <source>
        <dbReference type="Proteomes" id="UP000794436"/>
    </source>
</evidence>
<evidence type="ECO:0000313" key="9">
    <source>
        <dbReference type="EMBL" id="TMW66405.1"/>
    </source>
</evidence>
<dbReference type="GO" id="GO:0007052">
    <property type="term" value="P:mitotic spindle organization"/>
    <property type="evidence" value="ECO:0007669"/>
    <property type="project" value="TreeGrafter"/>
</dbReference>
<dbReference type="SUPFAM" id="SSF47781">
    <property type="entry name" value="RuvA domain 2-like"/>
    <property type="match status" value="1"/>
</dbReference>
<dbReference type="InterPro" id="IPR010994">
    <property type="entry name" value="RuvA_2-like"/>
</dbReference>
<gene>
    <name evidence="9" type="ORF">Poli38472_004170</name>
</gene>
<dbReference type="GO" id="GO:0051231">
    <property type="term" value="P:spindle elongation"/>
    <property type="evidence" value="ECO:0007669"/>
    <property type="project" value="TreeGrafter"/>
</dbReference>
<dbReference type="EMBL" id="SPLM01000036">
    <property type="protein sequence ID" value="TMW66405.1"/>
    <property type="molecule type" value="Genomic_DNA"/>
</dbReference>
<dbReference type="InterPro" id="IPR027417">
    <property type="entry name" value="P-loop_NTPase"/>
</dbReference>
<evidence type="ECO:0000259" key="8">
    <source>
        <dbReference type="PROSITE" id="PS50067"/>
    </source>
</evidence>
<proteinExistence type="inferred from homology"/>
<dbReference type="PANTHER" id="PTHR47969">
    <property type="entry name" value="CHROMOSOME-ASSOCIATED KINESIN KIF4A-RELATED"/>
    <property type="match status" value="1"/>
</dbReference>
<evidence type="ECO:0000256" key="7">
    <source>
        <dbReference type="SAM" id="MobiDB-lite"/>
    </source>
</evidence>
<dbReference type="PROSITE" id="PS50067">
    <property type="entry name" value="KINESIN_MOTOR_2"/>
    <property type="match status" value="1"/>
</dbReference>
<dbReference type="PROSITE" id="PS00411">
    <property type="entry name" value="KINESIN_MOTOR_1"/>
    <property type="match status" value="1"/>
</dbReference>
<dbReference type="AlphaFoldDB" id="A0A8K1FJT8"/>
<dbReference type="SUPFAM" id="SSF52540">
    <property type="entry name" value="P-loop containing nucleoside triphosphate hydrolases"/>
    <property type="match status" value="1"/>
</dbReference>
<dbReference type="PANTHER" id="PTHR47969:SF9">
    <property type="entry name" value="KINESIN-LIKE PROTEIN"/>
    <property type="match status" value="1"/>
</dbReference>